<dbReference type="RefSeq" id="XP_026609492.1">
    <property type="nucleotide sequence ID" value="XM_026754384.1"/>
</dbReference>
<keyword evidence="2" id="KW-1185">Reference proteome</keyword>
<evidence type="ECO:0000313" key="1">
    <source>
        <dbReference type="EMBL" id="RHZ43098.1"/>
    </source>
</evidence>
<name>A0A397G0L1_ASPTH</name>
<accession>A0A397G0L1</accession>
<dbReference type="Gene3D" id="3.90.1150.10">
    <property type="entry name" value="Aspartate Aminotransferase, domain 1"/>
    <property type="match status" value="1"/>
</dbReference>
<dbReference type="VEuPathDB" id="FungiDB:CDV56_100765"/>
<protein>
    <submittedName>
        <fullName evidence="1">Uncharacterized protein</fullName>
    </submittedName>
</protein>
<dbReference type="Proteomes" id="UP000215305">
    <property type="component" value="Unassembled WGS sequence"/>
</dbReference>
<dbReference type="PANTHER" id="PTHR43510">
    <property type="entry name" value="AMINOTRANSFERASE FUNCTION, HYPOTHETICAL (EUROFUNG)"/>
    <property type="match status" value="1"/>
</dbReference>
<dbReference type="InterPro" id="IPR015422">
    <property type="entry name" value="PyrdxlP-dep_Trfase_small"/>
</dbReference>
<organism evidence="1 2">
    <name type="scientific">Aspergillus thermomutatus</name>
    <name type="common">Neosartorya pseudofischeri</name>
    <dbReference type="NCBI Taxonomy" id="41047"/>
    <lineage>
        <taxon>Eukaryota</taxon>
        <taxon>Fungi</taxon>
        <taxon>Dikarya</taxon>
        <taxon>Ascomycota</taxon>
        <taxon>Pezizomycotina</taxon>
        <taxon>Eurotiomycetes</taxon>
        <taxon>Eurotiomycetidae</taxon>
        <taxon>Eurotiales</taxon>
        <taxon>Aspergillaceae</taxon>
        <taxon>Aspergillus</taxon>
        <taxon>Aspergillus subgen. Fumigati</taxon>
    </lineage>
</organism>
<dbReference type="STRING" id="41047.A0A397G0L1"/>
<dbReference type="PANTHER" id="PTHR43510:SF1">
    <property type="entry name" value="AMINOTRANSFERASE FUNCTION, HYPOTHETICAL (EUROFUNG)"/>
    <property type="match status" value="1"/>
</dbReference>
<sequence length="75" mass="8420">MVHIKEFAWMDDHETWATHNLAETCCASISLDDLLAFAGNKDSANLINFTQKQTYGAIWGTDALRSNIANLYRDA</sequence>
<dbReference type="GeneID" id="38122739"/>
<proteinExistence type="predicted"/>
<comment type="caution">
    <text evidence="1">The sequence shown here is derived from an EMBL/GenBank/DDBJ whole genome shotgun (WGS) entry which is preliminary data.</text>
</comment>
<dbReference type="AlphaFoldDB" id="A0A397G0L1"/>
<dbReference type="OrthoDB" id="7042322at2759"/>
<gene>
    <name evidence="1" type="ORF">CDV56_100765</name>
</gene>
<evidence type="ECO:0000313" key="2">
    <source>
        <dbReference type="Proteomes" id="UP000215305"/>
    </source>
</evidence>
<reference evidence="1" key="1">
    <citation type="submission" date="2018-08" db="EMBL/GenBank/DDBJ databases">
        <title>Draft genome sequence of azole-resistant Aspergillus thermomutatus (Neosartorya pseudofischeri) strain HMR AF 39, isolated from a human nasal aspirate.</title>
        <authorList>
            <person name="Parent-Michaud M."/>
            <person name="Dufresne P.J."/>
            <person name="Fournier E."/>
            <person name="Martineau C."/>
            <person name="Moreira S."/>
            <person name="Perkins V."/>
            <person name="De Repentigny L."/>
            <person name="Dufresne S.F."/>
        </authorList>
    </citation>
    <scope>NUCLEOTIDE SEQUENCE [LARGE SCALE GENOMIC DNA]</scope>
    <source>
        <strain evidence="1">HMR AF 39</strain>
    </source>
</reference>
<dbReference type="EMBL" id="NKHU02000524">
    <property type="protein sequence ID" value="RHZ43098.1"/>
    <property type="molecule type" value="Genomic_DNA"/>
</dbReference>